<evidence type="ECO:0000313" key="10">
    <source>
        <dbReference type="EMBL" id="MBL6203798.1"/>
    </source>
</evidence>
<dbReference type="PROSITE" id="PS00093">
    <property type="entry name" value="N4_MTASE"/>
    <property type="match status" value="1"/>
</dbReference>
<evidence type="ECO:0000256" key="5">
    <source>
        <dbReference type="ARBA" id="ARBA00022747"/>
    </source>
</evidence>
<evidence type="ECO:0000259" key="9">
    <source>
        <dbReference type="Pfam" id="PF01555"/>
    </source>
</evidence>
<dbReference type="GO" id="GO:0032259">
    <property type="term" value="P:methylation"/>
    <property type="evidence" value="ECO:0007669"/>
    <property type="project" value="UniProtKB-KW"/>
</dbReference>
<evidence type="ECO:0000313" key="11">
    <source>
        <dbReference type="Proteomes" id="UP000655659"/>
    </source>
</evidence>
<evidence type="ECO:0000256" key="3">
    <source>
        <dbReference type="ARBA" id="ARBA00022679"/>
    </source>
</evidence>
<dbReference type="InterPro" id="IPR029063">
    <property type="entry name" value="SAM-dependent_MTases_sf"/>
</dbReference>
<protein>
    <recommendedName>
        <fullName evidence="8">Methyltransferase</fullName>
        <ecNumber evidence="8">2.1.1.-</ecNumber>
    </recommendedName>
</protein>
<proteinExistence type="inferred from homology"/>
<keyword evidence="5" id="KW-0680">Restriction system</keyword>
<keyword evidence="6" id="KW-0238">DNA-binding</keyword>
<dbReference type="InterPro" id="IPR002941">
    <property type="entry name" value="DNA_methylase_N4/N6"/>
</dbReference>
<evidence type="ECO:0000256" key="6">
    <source>
        <dbReference type="ARBA" id="ARBA00023125"/>
    </source>
</evidence>
<dbReference type="Pfam" id="PF01555">
    <property type="entry name" value="N6_N4_Mtase"/>
    <property type="match status" value="1"/>
</dbReference>
<evidence type="ECO:0000256" key="7">
    <source>
        <dbReference type="ARBA" id="ARBA00049120"/>
    </source>
</evidence>
<dbReference type="InterPro" id="IPR001091">
    <property type="entry name" value="RM_Methyltransferase"/>
</dbReference>
<gene>
    <name evidence="10" type="ORF">JNA68_11390</name>
</gene>
<comment type="catalytic activity">
    <reaction evidence="7">
        <text>a 2'-deoxycytidine in DNA + S-adenosyl-L-methionine = an N(4)-methyl-2'-deoxycytidine in DNA + S-adenosyl-L-homocysteine + H(+)</text>
        <dbReference type="Rhea" id="RHEA:16857"/>
        <dbReference type="Rhea" id="RHEA-COMP:11369"/>
        <dbReference type="Rhea" id="RHEA-COMP:13674"/>
        <dbReference type="ChEBI" id="CHEBI:15378"/>
        <dbReference type="ChEBI" id="CHEBI:57856"/>
        <dbReference type="ChEBI" id="CHEBI:59789"/>
        <dbReference type="ChEBI" id="CHEBI:85452"/>
        <dbReference type="ChEBI" id="CHEBI:137933"/>
        <dbReference type="EC" id="2.1.1.113"/>
    </reaction>
</comment>
<dbReference type="AlphaFoldDB" id="A0AAW4F1C0"/>
<sequence length="394" mass="43801">MVRPMSTEPKETTASVRMSVAEKRSAEIRAKSLGYKSLSDYLRALASSDMKSATPDPKKCRETRPVSLFHKTNFGAMWNGDSLDWMDSREAESVNLIMTSPPFGLVRKKSYGNEDAHAYCDWFRPFAEGFKKILKDDGSLVIDIGGAWKAGTPTRSLYHYELLLMLCNEYGFHLALEHFWWNPAKLPTPAEWVNVRRVRPKDAVNCVWWLSKTPFPKASNRRVLAPYSDSMKSLLKNGYQAKTRPSGHVISEKFGKDNGGSVPPNLLAIANTESNGTYQDYCRKKGLDIHPARFPSALPEYFIRMTTDPGDFVFDPFGGSCVTGAVSEALGRHWACVEMNSAYLEGAMSRFEGDPIVLATDKPSSYTIFTPCAAQVVEEAVPLVADGGAARPKK</sequence>
<evidence type="ECO:0000256" key="4">
    <source>
        <dbReference type="ARBA" id="ARBA00022691"/>
    </source>
</evidence>
<dbReference type="Proteomes" id="UP000655659">
    <property type="component" value="Unassembled WGS sequence"/>
</dbReference>
<evidence type="ECO:0000256" key="2">
    <source>
        <dbReference type="ARBA" id="ARBA00022603"/>
    </source>
</evidence>
<accession>A0AAW4F1C0</accession>
<dbReference type="GO" id="GO:0003677">
    <property type="term" value="F:DNA binding"/>
    <property type="evidence" value="ECO:0007669"/>
    <property type="project" value="UniProtKB-KW"/>
</dbReference>
<dbReference type="PRINTS" id="PR00508">
    <property type="entry name" value="S21N4MTFRASE"/>
</dbReference>
<reference evidence="10" key="1">
    <citation type="submission" date="2021-01" db="EMBL/GenBank/DDBJ databases">
        <title>Genomes of Escherichia coli STEC strains from raw meat-based diets for companion animals.</title>
        <authorList>
            <person name="Stevens M.J.A."/>
            <person name="Stephan R."/>
        </authorList>
    </citation>
    <scope>NUCLEOTIDE SEQUENCE</scope>
    <source>
        <strain evidence="10">ATC7-7</strain>
    </source>
</reference>
<dbReference type="SUPFAM" id="SSF53335">
    <property type="entry name" value="S-adenosyl-L-methionine-dependent methyltransferases"/>
    <property type="match status" value="1"/>
</dbReference>
<dbReference type="Gene3D" id="3.40.50.150">
    <property type="entry name" value="Vaccinia Virus protein VP39"/>
    <property type="match status" value="1"/>
</dbReference>
<comment type="similarity">
    <text evidence="1">Belongs to the N(4)/N(6)-methyltransferase family. N(4) subfamily.</text>
</comment>
<name>A0AAW4F1C0_ECOLX</name>
<keyword evidence="2" id="KW-0489">Methyltransferase</keyword>
<keyword evidence="3" id="KW-0808">Transferase</keyword>
<feature type="domain" description="DNA methylase N-4/N-6" evidence="9">
    <location>
        <begin position="94"/>
        <end position="347"/>
    </location>
</feature>
<comment type="caution">
    <text evidence="10">The sequence shown here is derived from an EMBL/GenBank/DDBJ whole genome shotgun (WGS) entry which is preliminary data.</text>
</comment>
<dbReference type="InterPro" id="IPR017985">
    <property type="entry name" value="MeTrfase_CN4_CS"/>
</dbReference>
<dbReference type="GO" id="GO:0009307">
    <property type="term" value="P:DNA restriction-modification system"/>
    <property type="evidence" value="ECO:0007669"/>
    <property type="project" value="UniProtKB-KW"/>
</dbReference>
<dbReference type="EMBL" id="JAETYU010000012">
    <property type="protein sequence ID" value="MBL6203798.1"/>
    <property type="molecule type" value="Genomic_DNA"/>
</dbReference>
<dbReference type="GO" id="GO:0015667">
    <property type="term" value="F:site-specific DNA-methyltransferase (cytosine-N4-specific) activity"/>
    <property type="evidence" value="ECO:0007669"/>
    <property type="project" value="UniProtKB-EC"/>
</dbReference>
<organism evidence="10 11">
    <name type="scientific">Escherichia coli</name>
    <dbReference type="NCBI Taxonomy" id="562"/>
    <lineage>
        <taxon>Bacteria</taxon>
        <taxon>Pseudomonadati</taxon>
        <taxon>Pseudomonadota</taxon>
        <taxon>Gammaproteobacteria</taxon>
        <taxon>Enterobacterales</taxon>
        <taxon>Enterobacteriaceae</taxon>
        <taxon>Escherichia</taxon>
    </lineage>
</organism>
<evidence type="ECO:0000256" key="8">
    <source>
        <dbReference type="RuleBase" id="RU362026"/>
    </source>
</evidence>
<dbReference type="GO" id="GO:0008170">
    <property type="term" value="F:N-methyltransferase activity"/>
    <property type="evidence" value="ECO:0007669"/>
    <property type="project" value="InterPro"/>
</dbReference>
<evidence type="ECO:0000256" key="1">
    <source>
        <dbReference type="ARBA" id="ARBA00010203"/>
    </source>
</evidence>
<dbReference type="EC" id="2.1.1.-" evidence="8"/>
<keyword evidence="4" id="KW-0949">S-adenosyl-L-methionine</keyword>